<organism evidence="6 7">
    <name type="scientific">Luedemannella helvata</name>
    <dbReference type="NCBI Taxonomy" id="349315"/>
    <lineage>
        <taxon>Bacteria</taxon>
        <taxon>Bacillati</taxon>
        <taxon>Actinomycetota</taxon>
        <taxon>Actinomycetes</taxon>
        <taxon>Micromonosporales</taxon>
        <taxon>Micromonosporaceae</taxon>
        <taxon>Luedemannella</taxon>
    </lineage>
</organism>
<keyword evidence="4" id="KW-0812">Transmembrane</keyword>
<feature type="domain" description="Histidine kinase/HSP90-like ATPase" evidence="5">
    <location>
        <begin position="499"/>
        <end position="590"/>
    </location>
</feature>
<dbReference type="PANTHER" id="PTHR24421:SF58">
    <property type="entry name" value="SIGNAL TRANSDUCTION HISTIDINE-PROTEIN KINASE_PHOSPHATASE UHPB"/>
    <property type="match status" value="1"/>
</dbReference>
<dbReference type="InterPro" id="IPR036890">
    <property type="entry name" value="HATPase_C_sf"/>
</dbReference>
<keyword evidence="1" id="KW-0808">Transferase</keyword>
<dbReference type="PANTHER" id="PTHR24421">
    <property type="entry name" value="NITRATE/NITRITE SENSOR PROTEIN NARX-RELATED"/>
    <property type="match status" value="1"/>
</dbReference>
<feature type="transmembrane region" description="Helical" evidence="4">
    <location>
        <begin position="56"/>
        <end position="75"/>
    </location>
</feature>
<evidence type="ECO:0000313" key="6">
    <source>
        <dbReference type="EMBL" id="GAA1770186.1"/>
    </source>
</evidence>
<evidence type="ECO:0000259" key="5">
    <source>
        <dbReference type="SMART" id="SM00387"/>
    </source>
</evidence>
<dbReference type="InterPro" id="IPR003594">
    <property type="entry name" value="HATPase_dom"/>
</dbReference>
<evidence type="ECO:0000256" key="2">
    <source>
        <dbReference type="ARBA" id="ARBA00022777"/>
    </source>
</evidence>
<reference evidence="7" key="1">
    <citation type="journal article" date="2019" name="Int. J. Syst. Evol. Microbiol.">
        <title>The Global Catalogue of Microorganisms (GCM) 10K type strain sequencing project: providing services to taxonomists for standard genome sequencing and annotation.</title>
        <authorList>
            <consortium name="The Broad Institute Genomics Platform"/>
            <consortium name="The Broad Institute Genome Sequencing Center for Infectious Disease"/>
            <person name="Wu L."/>
            <person name="Ma J."/>
        </authorList>
    </citation>
    <scope>NUCLEOTIDE SEQUENCE [LARGE SCALE GENOMIC DNA]</scope>
    <source>
        <strain evidence="7">JCM 13249</strain>
    </source>
</reference>
<keyword evidence="2" id="KW-0418">Kinase</keyword>
<dbReference type="Proteomes" id="UP001500655">
    <property type="component" value="Unassembled WGS sequence"/>
</dbReference>
<feature type="transmembrane region" description="Helical" evidence="4">
    <location>
        <begin position="207"/>
        <end position="233"/>
    </location>
</feature>
<evidence type="ECO:0000256" key="3">
    <source>
        <dbReference type="ARBA" id="ARBA00023012"/>
    </source>
</evidence>
<accession>A0ABP4X796</accession>
<evidence type="ECO:0000256" key="4">
    <source>
        <dbReference type="SAM" id="Phobius"/>
    </source>
</evidence>
<dbReference type="InterPro" id="IPR011712">
    <property type="entry name" value="Sig_transdc_His_kin_sub3_dim/P"/>
</dbReference>
<dbReference type="EMBL" id="BAAALS010000028">
    <property type="protein sequence ID" value="GAA1770186.1"/>
    <property type="molecule type" value="Genomic_DNA"/>
</dbReference>
<feature type="transmembrane region" description="Helical" evidence="4">
    <location>
        <begin position="143"/>
        <end position="165"/>
    </location>
</feature>
<gene>
    <name evidence="6" type="ORF">GCM10009681_46960</name>
</gene>
<feature type="transmembrane region" description="Helical" evidence="4">
    <location>
        <begin position="177"/>
        <end position="195"/>
    </location>
</feature>
<keyword evidence="7" id="KW-1185">Reference proteome</keyword>
<dbReference type="Gene3D" id="1.20.5.1930">
    <property type="match status" value="1"/>
</dbReference>
<dbReference type="RefSeq" id="WP_344086041.1">
    <property type="nucleotide sequence ID" value="NZ_BAAALS010000028.1"/>
</dbReference>
<dbReference type="Pfam" id="PF07730">
    <property type="entry name" value="HisKA_3"/>
    <property type="match status" value="1"/>
</dbReference>
<comment type="caution">
    <text evidence="6">The sequence shown here is derived from an EMBL/GenBank/DDBJ whole genome shotgun (WGS) entry which is preliminary data.</text>
</comment>
<dbReference type="SUPFAM" id="SSF55874">
    <property type="entry name" value="ATPase domain of HSP90 chaperone/DNA topoisomerase II/histidine kinase"/>
    <property type="match status" value="1"/>
</dbReference>
<dbReference type="Pfam" id="PF02518">
    <property type="entry name" value="HATPase_c"/>
    <property type="match status" value="1"/>
</dbReference>
<sequence>MLAAQILVQAVSWPLVAMLAWPGPRARASAVAVVGVVVLVGSNALLATDATGESGLARVCAAVIQCAVAVVFAVYPSGRPVPAWIGWVAGAGIAVQVTNLAAGFRLEAQPWWSWQYVLTWSLLLWGQLSRYRSRADARERQQVRWVLATFLTMVAGFLVMTIVTVDGLVAEEATEPAAMLLLTLPGVGLSLGLLVPTSANLDRVLRWVLAIGGWSLLVSTTIALSAAAAAGLSAAGTRWVVAGCAAAVGAAGWRAAGRLAERVVYGRRRDPLGALTDLDGMLAAHHDATVVPQTVVRVIAQALGVERVEIRAGDALLAAEGPAPDGPVTDFPVVYRGERVATVGVAPRRGEQTLTAADVAVVARVCAYAGPALQGARALVELVESRARTVLAREEERKRLRAYLHDDLAPTFSGLGLSAAALEQFALAGDARAIAVARRLADELATATRQLREVAYDLRPPALDDRGLVAALSDRIVVPGSTPQVRLTARLDDARLPAAVEAAAFRIVSEAVMNVRRHAAARSCTVDLRAAGDRLEFAVADDGVGVGPAVTPGVGVRSMRERAAELGGDLTLSRGPDGGTIVAGWLPLTTATTATTATAMTTVTTEATP</sequence>
<keyword evidence="3" id="KW-0902">Two-component regulatory system</keyword>
<evidence type="ECO:0000256" key="1">
    <source>
        <dbReference type="ARBA" id="ARBA00022679"/>
    </source>
</evidence>
<proteinExistence type="predicted"/>
<evidence type="ECO:0000313" key="7">
    <source>
        <dbReference type="Proteomes" id="UP001500655"/>
    </source>
</evidence>
<name>A0ABP4X796_9ACTN</name>
<keyword evidence="4" id="KW-0472">Membrane</keyword>
<feature type="transmembrane region" description="Helical" evidence="4">
    <location>
        <begin position="30"/>
        <end position="50"/>
    </location>
</feature>
<dbReference type="InterPro" id="IPR050482">
    <property type="entry name" value="Sensor_HK_TwoCompSys"/>
</dbReference>
<dbReference type="CDD" id="cd16917">
    <property type="entry name" value="HATPase_UhpB-NarQ-NarX-like"/>
    <property type="match status" value="1"/>
</dbReference>
<keyword evidence="4" id="KW-1133">Transmembrane helix</keyword>
<protein>
    <recommendedName>
        <fullName evidence="5">Histidine kinase/HSP90-like ATPase domain-containing protein</fullName>
    </recommendedName>
</protein>
<dbReference type="SMART" id="SM00387">
    <property type="entry name" value="HATPase_c"/>
    <property type="match status" value="1"/>
</dbReference>
<feature type="transmembrane region" description="Helical" evidence="4">
    <location>
        <begin position="84"/>
        <end position="106"/>
    </location>
</feature>
<dbReference type="Gene3D" id="3.30.565.10">
    <property type="entry name" value="Histidine kinase-like ATPase, C-terminal domain"/>
    <property type="match status" value="1"/>
</dbReference>